<proteinExistence type="inferred from homology"/>
<dbReference type="SMART" id="SM00173">
    <property type="entry name" value="RAS"/>
    <property type="match status" value="1"/>
</dbReference>
<sequence>VFKIVLLGDAGSGKSSLRSHFLYNTFSQSYTRTTTPDFIATYVSLDSTLTAVQLWDTDGSARDLTVATSLCMDADGIALVYDASNASSLYALERHAALVNRVVSSQARPVPVLLVQNKSDCSSEVGEKEAMDFCACLPG</sequence>
<dbReference type="GO" id="GO:0005525">
    <property type="term" value="F:GTP binding"/>
    <property type="evidence" value="ECO:0007669"/>
    <property type="project" value="UniProtKB-KW"/>
</dbReference>
<evidence type="ECO:0000256" key="2">
    <source>
        <dbReference type="ARBA" id="ARBA00022741"/>
    </source>
</evidence>
<dbReference type="OrthoDB" id="265044at2759"/>
<feature type="non-terminal residue" evidence="5">
    <location>
        <position position="1"/>
    </location>
</feature>
<name>A0A1Y1WL74_9FUNG</name>
<dbReference type="Gene3D" id="3.40.50.300">
    <property type="entry name" value="P-loop containing nucleotide triphosphate hydrolases"/>
    <property type="match status" value="1"/>
</dbReference>
<dbReference type="PANTHER" id="PTHR47981">
    <property type="entry name" value="RAB FAMILY"/>
    <property type="match status" value="1"/>
</dbReference>
<dbReference type="NCBIfam" id="TIGR00231">
    <property type="entry name" value="small_GTP"/>
    <property type="match status" value="1"/>
</dbReference>
<evidence type="ECO:0000256" key="4">
    <source>
        <dbReference type="ARBA" id="ARBA00023289"/>
    </source>
</evidence>
<dbReference type="PRINTS" id="PR00449">
    <property type="entry name" value="RASTRNSFRMNG"/>
</dbReference>
<dbReference type="InterPro" id="IPR027417">
    <property type="entry name" value="P-loop_NTPase"/>
</dbReference>
<accession>A0A1Y1WL74</accession>
<comment type="caution">
    <text evidence="5">The sequence shown here is derived from an EMBL/GenBank/DDBJ whole genome shotgun (WGS) entry which is preliminary data.</text>
</comment>
<dbReference type="Proteomes" id="UP000193922">
    <property type="component" value="Unassembled WGS sequence"/>
</dbReference>
<evidence type="ECO:0000313" key="5">
    <source>
        <dbReference type="EMBL" id="ORX73844.1"/>
    </source>
</evidence>
<dbReference type="SUPFAM" id="SSF52540">
    <property type="entry name" value="P-loop containing nucleoside triphosphate hydrolases"/>
    <property type="match status" value="1"/>
</dbReference>
<organism evidence="5 6">
    <name type="scientific">Linderina pennispora</name>
    <dbReference type="NCBI Taxonomy" id="61395"/>
    <lineage>
        <taxon>Eukaryota</taxon>
        <taxon>Fungi</taxon>
        <taxon>Fungi incertae sedis</taxon>
        <taxon>Zoopagomycota</taxon>
        <taxon>Kickxellomycotina</taxon>
        <taxon>Kickxellomycetes</taxon>
        <taxon>Kickxellales</taxon>
        <taxon>Kickxellaceae</taxon>
        <taxon>Linderina</taxon>
    </lineage>
</organism>
<dbReference type="Pfam" id="PF00071">
    <property type="entry name" value="Ras"/>
    <property type="match status" value="1"/>
</dbReference>
<dbReference type="GeneID" id="63801093"/>
<keyword evidence="4" id="KW-0636">Prenylation</keyword>
<gene>
    <name evidence="5" type="ORF">DL89DRAFT_220301</name>
</gene>
<evidence type="ECO:0000256" key="3">
    <source>
        <dbReference type="ARBA" id="ARBA00023134"/>
    </source>
</evidence>
<dbReference type="GO" id="GO:0003924">
    <property type="term" value="F:GTPase activity"/>
    <property type="evidence" value="ECO:0007669"/>
    <property type="project" value="InterPro"/>
</dbReference>
<evidence type="ECO:0000256" key="1">
    <source>
        <dbReference type="ARBA" id="ARBA00006270"/>
    </source>
</evidence>
<evidence type="ECO:0000313" key="6">
    <source>
        <dbReference type="Proteomes" id="UP000193922"/>
    </source>
</evidence>
<dbReference type="EMBL" id="MCFD01000001">
    <property type="protein sequence ID" value="ORX73844.1"/>
    <property type="molecule type" value="Genomic_DNA"/>
</dbReference>
<dbReference type="InterPro" id="IPR005225">
    <property type="entry name" value="Small_GTP-bd"/>
</dbReference>
<protein>
    <submittedName>
        <fullName evidence="5">p-loop containing nucleoside triphosphate hydrolase protein</fullName>
    </submittedName>
</protein>
<keyword evidence="6" id="KW-1185">Reference proteome</keyword>
<dbReference type="RefSeq" id="XP_040747055.1">
    <property type="nucleotide sequence ID" value="XM_040884445.1"/>
</dbReference>
<dbReference type="STRING" id="61395.A0A1Y1WL74"/>
<dbReference type="PANTHER" id="PTHR47981:SF20">
    <property type="entry name" value="RAS-RELATED PROTEIN RAB-7A"/>
    <property type="match status" value="1"/>
</dbReference>
<comment type="similarity">
    <text evidence="1">Belongs to the small GTPase superfamily. Rab family.</text>
</comment>
<dbReference type="CDD" id="cd00154">
    <property type="entry name" value="Rab"/>
    <property type="match status" value="1"/>
</dbReference>
<reference evidence="5 6" key="1">
    <citation type="submission" date="2016-07" db="EMBL/GenBank/DDBJ databases">
        <title>Pervasive Adenine N6-methylation of Active Genes in Fungi.</title>
        <authorList>
            <consortium name="DOE Joint Genome Institute"/>
            <person name="Mondo S.J."/>
            <person name="Dannebaum R.O."/>
            <person name="Kuo R.C."/>
            <person name="Labutti K."/>
            <person name="Haridas S."/>
            <person name="Kuo A."/>
            <person name="Salamov A."/>
            <person name="Ahrendt S.R."/>
            <person name="Lipzen A."/>
            <person name="Sullivan W."/>
            <person name="Andreopoulos W.B."/>
            <person name="Clum A."/>
            <person name="Lindquist E."/>
            <person name="Daum C."/>
            <person name="Ramamoorthy G.K."/>
            <person name="Gryganskyi A."/>
            <person name="Culley D."/>
            <person name="Magnuson J.K."/>
            <person name="James T.Y."/>
            <person name="O'Malley M.A."/>
            <person name="Stajich J.E."/>
            <person name="Spatafora J.W."/>
            <person name="Visel A."/>
            <person name="Grigoriev I.V."/>
        </authorList>
    </citation>
    <scope>NUCLEOTIDE SEQUENCE [LARGE SCALE GENOMIC DNA]</scope>
    <source>
        <strain evidence="5 6">ATCC 12442</strain>
    </source>
</reference>
<dbReference type="AlphaFoldDB" id="A0A1Y1WL74"/>
<keyword evidence="2" id="KW-0547">Nucleotide-binding</keyword>
<dbReference type="InterPro" id="IPR001806">
    <property type="entry name" value="Small_GTPase"/>
</dbReference>
<keyword evidence="5" id="KW-0378">Hydrolase</keyword>
<keyword evidence="3" id="KW-0342">GTP-binding</keyword>
<keyword evidence="4" id="KW-0449">Lipoprotein</keyword>
<dbReference type="PROSITE" id="PS51419">
    <property type="entry name" value="RAB"/>
    <property type="match status" value="1"/>
</dbReference>
<dbReference type="FunFam" id="3.40.50.300:FF:001447">
    <property type="entry name" value="Ras-related protein Rab-1B"/>
    <property type="match status" value="1"/>
</dbReference>
<dbReference type="SMART" id="SM00175">
    <property type="entry name" value="RAB"/>
    <property type="match status" value="1"/>
</dbReference>